<dbReference type="GO" id="GO:0015648">
    <property type="term" value="F:lipid-linked peptidoglycan transporter activity"/>
    <property type="evidence" value="ECO:0007669"/>
    <property type="project" value="TreeGrafter"/>
</dbReference>
<dbReference type="Proteomes" id="UP000034403">
    <property type="component" value="Unassembled WGS sequence"/>
</dbReference>
<evidence type="ECO:0000256" key="2">
    <source>
        <dbReference type="ARBA" id="ARBA00022676"/>
    </source>
</evidence>
<feature type="transmembrane region" description="Helical" evidence="16">
    <location>
        <begin position="135"/>
        <end position="155"/>
    </location>
</feature>
<dbReference type="GO" id="GO:0005886">
    <property type="term" value="C:plasma membrane"/>
    <property type="evidence" value="ECO:0007669"/>
    <property type="project" value="TreeGrafter"/>
</dbReference>
<keyword evidence="6" id="KW-0573">Peptidoglycan synthesis</keyword>
<dbReference type="Pfam" id="PF01098">
    <property type="entry name" value="FTSW_RODA_SPOVE"/>
    <property type="match status" value="1"/>
</dbReference>
<keyword evidence="7 16" id="KW-1133">Transmembrane helix</keyword>
<evidence type="ECO:0000256" key="13">
    <source>
        <dbReference type="ARBA" id="ARBA00041418"/>
    </source>
</evidence>
<evidence type="ECO:0000256" key="6">
    <source>
        <dbReference type="ARBA" id="ARBA00022984"/>
    </source>
</evidence>
<evidence type="ECO:0000256" key="12">
    <source>
        <dbReference type="ARBA" id="ARBA00041185"/>
    </source>
</evidence>
<dbReference type="GO" id="GO:0032153">
    <property type="term" value="C:cell division site"/>
    <property type="evidence" value="ECO:0007669"/>
    <property type="project" value="TreeGrafter"/>
</dbReference>
<evidence type="ECO:0000256" key="5">
    <source>
        <dbReference type="ARBA" id="ARBA00022960"/>
    </source>
</evidence>
<proteinExistence type="inferred from homology"/>
<reference evidence="17 18" key="1">
    <citation type="journal article" date="2015" name="Nature">
        <title>rRNA introns, odd ribosomes, and small enigmatic genomes across a large radiation of phyla.</title>
        <authorList>
            <person name="Brown C.T."/>
            <person name="Hug L.A."/>
            <person name="Thomas B.C."/>
            <person name="Sharon I."/>
            <person name="Castelle C.J."/>
            <person name="Singh A."/>
            <person name="Wilkins M.J."/>
            <person name="Williams K.H."/>
            <person name="Banfield J.F."/>
        </authorList>
    </citation>
    <scope>NUCLEOTIDE SEQUENCE [LARGE SCALE GENOMIC DNA]</scope>
</reference>
<accession>A0A0G1U789</accession>
<feature type="transmembrane region" description="Helical" evidence="16">
    <location>
        <begin position="100"/>
        <end position="123"/>
    </location>
</feature>
<dbReference type="AlphaFoldDB" id="A0A0G1U789"/>
<feature type="transmembrane region" description="Helical" evidence="16">
    <location>
        <begin position="41"/>
        <end position="62"/>
    </location>
</feature>
<sequence>MRRFIRNYLSGIDKPLFVTVAALCVFSIFNIYGIGGSQNPFFQKQIIFVILGVILMSLFSYFNYRYLKNYPWPVFVLYVGSVILLLAPFLFPTIRGVQSWIVIGVFTFEPAEFMKLAIIILMAKYFSQRHIHINDYRHVIVSGLYCLIPIGITLLQPDLGSAIIMLMIWLGMLVAVGLNRRQIFSLVVLIVIAAVAAWMFALKPYQQTRIVSFLNPGSDPYGSGYNLIQSKIAVGAGGWFGNGWGRGTQTRNGFLPEPYNDFVFSATAEQFGLFGIALILAGIIFIFRRILYIGQLAPSNFGRLFAVGITILIAAHAIIGAGVNVGLFPITGIPFPFISSGGSNLLSLLIGLGILQSIKRYS</sequence>
<keyword evidence="8 16" id="KW-0472">Membrane</keyword>
<evidence type="ECO:0000256" key="3">
    <source>
        <dbReference type="ARBA" id="ARBA00022679"/>
    </source>
</evidence>
<gene>
    <name evidence="17" type="ORF">UY20_C0003G0003</name>
</gene>
<comment type="similarity">
    <text evidence="11">Belongs to the SEDS family. FtsW subfamily.</text>
</comment>
<dbReference type="EC" id="2.4.99.28" evidence="14"/>
<feature type="transmembrane region" description="Helical" evidence="16">
    <location>
        <begin position="74"/>
        <end position="94"/>
    </location>
</feature>
<feature type="transmembrane region" description="Helical" evidence="16">
    <location>
        <begin position="271"/>
        <end position="292"/>
    </location>
</feature>
<evidence type="ECO:0000256" key="14">
    <source>
        <dbReference type="ARBA" id="ARBA00044770"/>
    </source>
</evidence>
<keyword evidence="2" id="KW-0328">Glycosyltransferase</keyword>
<feature type="transmembrane region" description="Helical" evidence="16">
    <location>
        <begin position="304"/>
        <end position="327"/>
    </location>
</feature>
<organism evidence="17 18">
    <name type="scientific">Candidatus Yanofskybacteria bacterium GW2011_GWA1_48_10</name>
    <dbReference type="NCBI Taxonomy" id="1619022"/>
    <lineage>
        <taxon>Bacteria</taxon>
        <taxon>Candidatus Yanofskyibacteriota</taxon>
    </lineage>
</organism>
<comment type="catalytic activity">
    <reaction evidence="15">
        <text>[GlcNAc-(1-&gt;4)-Mur2Ac(oyl-L-Ala-gamma-D-Glu-L-Lys-D-Ala-D-Ala)](n)-di-trans,octa-cis-undecaprenyl diphosphate + beta-D-GlcNAc-(1-&gt;4)-Mur2Ac(oyl-L-Ala-gamma-D-Glu-L-Lys-D-Ala-D-Ala)-di-trans,octa-cis-undecaprenyl diphosphate = [GlcNAc-(1-&gt;4)-Mur2Ac(oyl-L-Ala-gamma-D-Glu-L-Lys-D-Ala-D-Ala)](n+1)-di-trans,octa-cis-undecaprenyl diphosphate + di-trans,octa-cis-undecaprenyl diphosphate + H(+)</text>
        <dbReference type="Rhea" id="RHEA:23708"/>
        <dbReference type="Rhea" id="RHEA-COMP:9602"/>
        <dbReference type="Rhea" id="RHEA-COMP:9603"/>
        <dbReference type="ChEBI" id="CHEBI:15378"/>
        <dbReference type="ChEBI" id="CHEBI:58405"/>
        <dbReference type="ChEBI" id="CHEBI:60033"/>
        <dbReference type="ChEBI" id="CHEBI:78435"/>
        <dbReference type="EC" id="2.4.99.28"/>
    </reaction>
</comment>
<dbReference type="EMBL" id="LCPC01000003">
    <property type="protein sequence ID" value="KKU89964.1"/>
    <property type="molecule type" value="Genomic_DNA"/>
</dbReference>
<dbReference type="GO" id="GO:0008955">
    <property type="term" value="F:peptidoglycan glycosyltransferase activity"/>
    <property type="evidence" value="ECO:0007669"/>
    <property type="project" value="UniProtKB-EC"/>
</dbReference>
<name>A0A0G1U789_9BACT</name>
<evidence type="ECO:0000313" key="18">
    <source>
        <dbReference type="Proteomes" id="UP000034403"/>
    </source>
</evidence>
<feature type="transmembrane region" description="Helical" evidence="16">
    <location>
        <begin position="161"/>
        <end position="178"/>
    </location>
</feature>
<dbReference type="PANTHER" id="PTHR30474:SF2">
    <property type="entry name" value="PEPTIDOGLYCAN GLYCOSYLTRANSFERASE FTSW-RELATED"/>
    <property type="match status" value="1"/>
</dbReference>
<evidence type="ECO:0000256" key="1">
    <source>
        <dbReference type="ARBA" id="ARBA00004141"/>
    </source>
</evidence>
<comment type="caution">
    <text evidence="17">The sequence shown here is derived from an EMBL/GenBank/DDBJ whole genome shotgun (WGS) entry which is preliminary data.</text>
</comment>
<evidence type="ECO:0000256" key="10">
    <source>
        <dbReference type="ARBA" id="ARBA00033270"/>
    </source>
</evidence>
<evidence type="ECO:0000256" key="4">
    <source>
        <dbReference type="ARBA" id="ARBA00022692"/>
    </source>
</evidence>
<comment type="subcellular location">
    <subcellularLocation>
        <location evidence="1">Membrane</location>
        <topology evidence="1">Multi-pass membrane protein</topology>
    </subcellularLocation>
</comment>
<evidence type="ECO:0000313" key="17">
    <source>
        <dbReference type="EMBL" id="KKU89964.1"/>
    </source>
</evidence>
<feature type="transmembrane region" description="Helical" evidence="16">
    <location>
        <begin position="16"/>
        <end position="35"/>
    </location>
</feature>
<dbReference type="GO" id="GO:0051301">
    <property type="term" value="P:cell division"/>
    <property type="evidence" value="ECO:0007669"/>
    <property type="project" value="InterPro"/>
</dbReference>
<dbReference type="GO" id="GO:0009252">
    <property type="term" value="P:peptidoglycan biosynthetic process"/>
    <property type="evidence" value="ECO:0007669"/>
    <property type="project" value="UniProtKB-KW"/>
</dbReference>
<evidence type="ECO:0000256" key="7">
    <source>
        <dbReference type="ARBA" id="ARBA00022989"/>
    </source>
</evidence>
<protein>
    <recommendedName>
        <fullName evidence="12">Probable peptidoglycan glycosyltransferase FtsW</fullName>
        <ecNumber evidence="14">2.4.99.28</ecNumber>
    </recommendedName>
    <alternativeName>
        <fullName evidence="13">Cell division protein FtsW</fullName>
    </alternativeName>
    <alternativeName>
        <fullName evidence="10">Cell wall polymerase</fullName>
    </alternativeName>
    <alternativeName>
        <fullName evidence="9">Peptidoglycan polymerase</fullName>
    </alternativeName>
</protein>
<evidence type="ECO:0000256" key="16">
    <source>
        <dbReference type="SAM" id="Phobius"/>
    </source>
</evidence>
<keyword evidence="3" id="KW-0808">Transferase</keyword>
<keyword evidence="4 16" id="KW-0812">Transmembrane</keyword>
<dbReference type="InterPro" id="IPR001182">
    <property type="entry name" value="FtsW/RodA"/>
</dbReference>
<evidence type="ECO:0000256" key="15">
    <source>
        <dbReference type="ARBA" id="ARBA00049902"/>
    </source>
</evidence>
<evidence type="ECO:0000256" key="9">
    <source>
        <dbReference type="ARBA" id="ARBA00032370"/>
    </source>
</evidence>
<feature type="transmembrane region" description="Helical" evidence="16">
    <location>
        <begin position="183"/>
        <end position="201"/>
    </location>
</feature>
<dbReference type="PANTHER" id="PTHR30474">
    <property type="entry name" value="CELL CYCLE PROTEIN"/>
    <property type="match status" value="1"/>
</dbReference>
<evidence type="ECO:0000256" key="8">
    <source>
        <dbReference type="ARBA" id="ARBA00023136"/>
    </source>
</evidence>
<feature type="transmembrane region" description="Helical" evidence="16">
    <location>
        <begin position="333"/>
        <end position="355"/>
    </location>
</feature>
<evidence type="ECO:0000256" key="11">
    <source>
        <dbReference type="ARBA" id="ARBA00038053"/>
    </source>
</evidence>
<keyword evidence="5" id="KW-0133">Cell shape</keyword>
<dbReference type="GO" id="GO:0008360">
    <property type="term" value="P:regulation of cell shape"/>
    <property type="evidence" value="ECO:0007669"/>
    <property type="project" value="UniProtKB-KW"/>
</dbReference>